<dbReference type="Gene3D" id="2.160.10.10">
    <property type="entry name" value="Hexapeptide repeat proteins"/>
    <property type="match status" value="1"/>
</dbReference>
<dbReference type="Proteomes" id="UP001501084">
    <property type="component" value="Unassembled WGS sequence"/>
</dbReference>
<keyword evidence="2" id="KW-0441">Lipid A biosynthesis</keyword>
<dbReference type="RefSeq" id="WP_346058076.1">
    <property type="nucleotide sequence ID" value="NZ_BAAAOP010000006.1"/>
</dbReference>
<dbReference type="SUPFAM" id="SSF51161">
    <property type="entry name" value="Trimeric LpxA-like enzymes"/>
    <property type="match status" value="1"/>
</dbReference>
<keyword evidence="3" id="KW-0808">Transferase</keyword>
<dbReference type="Pfam" id="PF14602">
    <property type="entry name" value="Hexapep_2"/>
    <property type="match status" value="2"/>
</dbReference>
<feature type="domain" description="UDP N-acetylglucosamine O-acyltransferase C-terminal" evidence="6">
    <location>
        <begin position="167"/>
        <end position="207"/>
    </location>
</feature>
<keyword evidence="1" id="KW-0444">Lipid biosynthesis</keyword>
<gene>
    <name evidence="7" type="ORF">GCM10009786_17890</name>
</gene>
<comment type="caution">
    <text evidence="7">The sequence shown here is derived from an EMBL/GenBank/DDBJ whole genome shotgun (WGS) entry which is preliminary data.</text>
</comment>
<keyword evidence="8" id="KW-1185">Reference proteome</keyword>
<evidence type="ECO:0000313" key="8">
    <source>
        <dbReference type="Proteomes" id="UP001501084"/>
    </source>
</evidence>
<evidence type="ECO:0000256" key="3">
    <source>
        <dbReference type="ARBA" id="ARBA00022679"/>
    </source>
</evidence>
<evidence type="ECO:0000256" key="1">
    <source>
        <dbReference type="ARBA" id="ARBA00022516"/>
    </source>
</evidence>
<keyword evidence="4" id="KW-0443">Lipid metabolism</keyword>
<accession>A0ABN3B704</accession>
<proteinExistence type="predicted"/>
<reference evidence="7 8" key="1">
    <citation type="journal article" date="2019" name="Int. J. Syst. Evol. Microbiol.">
        <title>The Global Catalogue of Microorganisms (GCM) 10K type strain sequencing project: providing services to taxonomists for standard genome sequencing and annotation.</title>
        <authorList>
            <consortium name="The Broad Institute Genomics Platform"/>
            <consortium name="The Broad Institute Genome Sequencing Center for Infectious Disease"/>
            <person name="Wu L."/>
            <person name="Ma J."/>
        </authorList>
    </citation>
    <scope>NUCLEOTIDE SEQUENCE [LARGE SCALE GENOMIC DNA]</scope>
    <source>
        <strain evidence="7 8">JCM 14919</strain>
    </source>
</reference>
<dbReference type="EMBL" id="BAAAOP010000006">
    <property type="protein sequence ID" value="GAA2188507.1"/>
    <property type="molecule type" value="Genomic_DNA"/>
</dbReference>
<dbReference type="InterPro" id="IPR001451">
    <property type="entry name" value="Hexapep"/>
</dbReference>
<dbReference type="InterPro" id="IPR011004">
    <property type="entry name" value="Trimer_LpxA-like_sf"/>
</dbReference>
<name>A0ABN3B704_9MICO</name>
<protein>
    <submittedName>
        <fullName evidence="7">UDP-N-acetylglucosamine acyltransferase</fullName>
    </submittedName>
</protein>
<dbReference type="Pfam" id="PF13720">
    <property type="entry name" value="Acetyltransf_11"/>
    <property type="match status" value="1"/>
</dbReference>
<evidence type="ECO:0000313" key="7">
    <source>
        <dbReference type="EMBL" id="GAA2188507.1"/>
    </source>
</evidence>
<keyword evidence="5 7" id="KW-0012">Acyltransferase</keyword>
<evidence type="ECO:0000259" key="6">
    <source>
        <dbReference type="Pfam" id="PF13720"/>
    </source>
</evidence>
<dbReference type="PANTHER" id="PTHR43480">
    <property type="entry name" value="ACYL-[ACYL-CARRIER-PROTEIN]--UDP-N-ACETYLGLUCOSAMINE O-ACYLTRANSFERASE"/>
    <property type="match status" value="1"/>
</dbReference>
<evidence type="ECO:0000256" key="2">
    <source>
        <dbReference type="ARBA" id="ARBA00022556"/>
    </source>
</evidence>
<organism evidence="7 8">
    <name type="scientific">Leucobacter alluvii</name>
    <dbReference type="NCBI Taxonomy" id="340321"/>
    <lineage>
        <taxon>Bacteria</taxon>
        <taxon>Bacillati</taxon>
        <taxon>Actinomycetota</taxon>
        <taxon>Actinomycetes</taxon>
        <taxon>Micrococcales</taxon>
        <taxon>Microbacteriaceae</taxon>
        <taxon>Leucobacter</taxon>
    </lineage>
</organism>
<dbReference type="InterPro" id="IPR029098">
    <property type="entry name" value="Acetyltransf_C"/>
</dbReference>
<dbReference type="InterPro" id="IPR010137">
    <property type="entry name" value="Lipid_A_LpxA"/>
</dbReference>
<dbReference type="PANTHER" id="PTHR43480:SF1">
    <property type="entry name" value="ACYL-[ACYL-CARRIER-PROTEIN]--UDP-N-ACETYLGLUCOSAMINE O-ACYLTRANSFERASE, MITOCHONDRIAL-RELATED"/>
    <property type="match status" value="1"/>
</dbReference>
<dbReference type="GO" id="GO:0016746">
    <property type="term" value="F:acyltransferase activity"/>
    <property type="evidence" value="ECO:0007669"/>
    <property type="project" value="UniProtKB-KW"/>
</dbReference>
<evidence type="ECO:0000256" key="5">
    <source>
        <dbReference type="ARBA" id="ARBA00023315"/>
    </source>
</evidence>
<sequence length="248" mass="25315">MSGPDTAISSHAFIGEGVELGAGVSVGPGAVILGPTVIEDGVWIGAGALIGAPPEMSNLRQNPAWTGELAHAGVRICSGAVIREGAVIHQGSYRATTVGARSWVLNRAYLAHDVLLGADSTVSAGVSVGGHCAIGDRVNIGMNAVVHQRRIIADGAMIGMGTPVTRDVPPFSKVYGTPPRITGINAVGLERAGFSADVLDALLLAYRGNDQLVSGAIPEALEPLAAPVAWWRSHGALVPSAVADRISL</sequence>
<evidence type="ECO:0000256" key="4">
    <source>
        <dbReference type="ARBA" id="ARBA00023098"/>
    </source>
</evidence>